<dbReference type="EMBL" id="AM039952">
    <property type="protein sequence ID" value="CAJ22860.1"/>
    <property type="molecule type" value="Genomic_DNA"/>
</dbReference>
<organism evidence="3">
    <name type="scientific">Xanthomonas euvesicatoria pv. vesicatoria (strain 85-10)</name>
    <name type="common">Xanthomonas campestris pv. vesicatoria</name>
    <dbReference type="NCBI Taxonomy" id="316273"/>
    <lineage>
        <taxon>Bacteria</taxon>
        <taxon>Pseudomonadati</taxon>
        <taxon>Pseudomonadota</taxon>
        <taxon>Gammaproteobacteria</taxon>
        <taxon>Lysobacterales</taxon>
        <taxon>Lysobacteraceae</taxon>
        <taxon>Xanthomonas</taxon>
    </lineage>
</organism>
<proteinExistence type="predicted"/>
<name>Q3BWA3_XANE5</name>
<protein>
    <submittedName>
        <fullName evidence="2">Uncharacterized protein</fullName>
    </submittedName>
</protein>
<dbReference type="AlphaFoldDB" id="Q3BWA3"/>
<evidence type="ECO:0000256" key="1">
    <source>
        <dbReference type="SAM" id="MobiDB-lite"/>
    </source>
</evidence>
<dbReference type="KEGG" id="xcv:XCV1229"/>
<dbReference type="Proteomes" id="UP000007069">
    <property type="component" value="Chromosome"/>
</dbReference>
<gene>
    <name evidence="2" type="ordered locus">XCV1229</name>
</gene>
<reference evidence="2 3" key="1">
    <citation type="journal article" date="2005" name="J. Bacteriol.">
        <title>Insights into genome plasticity and pathogenicity of the plant pathogenic Bacterium Xanthomonas campestris pv. vesicatoria revealed by the complete genome sequence.</title>
        <authorList>
            <person name="Thieme F."/>
            <person name="Koebnik R."/>
            <person name="Bekel T."/>
            <person name="Berger C."/>
            <person name="Boch J."/>
            <person name="Buettner D."/>
            <person name="Caldana C."/>
            <person name="Gaigalat L."/>
            <person name="Goesmann A."/>
            <person name="Kay S."/>
            <person name="Kirchner O."/>
            <person name="Lanz C."/>
            <person name="Linke B."/>
            <person name="McHardy A.C."/>
            <person name="Meyer F."/>
            <person name="Mittenhuber G."/>
            <person name="Nies D.H."/>
            <person name="Niesbach-Kloesgen U."/>
            <person name="Patschkowski T."/>
            <person name="Rueckert C."/>
            <person name="Rupp O."/>
            <person name="Schneicker S."/>
            <person name="Schuster S.C."/>
            <person name="Vorhoelter F.J."/>
            <person name="Weber E."/>
            <person name="Puehler A."/>
            <person name="Bonas U."/>
            <person name="Bartels D."/>
            <person name="Kaiser O."/>
        </authorList>
    </citation>
    <scope>NUCLEOTIDE SEQUENCE [LARGE SCALE GENOMIC DNA]</scope>
    <source>
        <strain evidence="2 3">85-10</strain>
    </source>
</reference>
<evidence type="ECO:0000313" key="3">
    <source>
        <dbReference type="Proteomes" id="UP000007069"/>
    </source>
</evidence>
<evidence type="ECO:0000313" key="2">
    <source>
        <dbReference type="EMBL" id="CAJ22860.1"/>
    </source>
</evidence>
<accession>Q3BWA3</accession>
<dbReference type="HOGENOM" id="CLU_1834369_0_0_6"/>
<sequence length="140" mass="14343">MRCYVIPGVAAHAHSSAPGVARAVSGCCRAVIAAPGADPGRRVSAITSTRQQLTPIARRGAPVSTLGVNVVRNMPASSTANAPDTAAIGQIATQPAARASVAPATSTRHRTHTVTPRRSWTRVDAGASVVRIFCLQGNAQ</sequence>
<feature type="region of interest" description="Disordered" evidence="1">
    <location>
        <begin position="99"/>
        <end position="119"/>
    </location>
</feature>